<dbReference type="RefSeq" id="WP_012966059.1">
    <property type="nucleotide sequence ID" value="NC_013849.1"/>
</dbReference>
<dbReference type="HOGENOM" id="CLU_076368_1_0_2"/>
<dbReference type="GO" id="GO:0006740">
    <property type="term" value="P:NADPH regeneration"/>
    <property type="evidence" value="ECO:0007669"/>
    <property type="project" value="InterPro"/>
</dbReference>
<dbReference type="STRING" id="589924.Ferp_1570"/>
<evidence type="ECO:0000259" key="2">
    <source>
        <dbReference type="Pfam" id="PF03807"/>
    </source>
</evidence>
<dbReference type="KEGG" id="fpl:Ferp_1570"/>
<dbReference type="GO" id="GO:0015677">
    <property type="term" value="P:copper ion import"/>
    <property type="evidence" value="ECO:0007669"/>
    <property type="project" value="TreeGrafter"/>
</dbReference>
<sequence>MKISILGGTGNLGKGLAIRLDLAGFDVFVGSRKEEKAKKLAEEYNEVAEKFGGGGIIGVENEKAAKISDVSIITIPWEHAFETAGKLKNALSEKIVVSPLVPMRFENGFARYVEIDGSSAAEKLASILSESFVVSAFNNIPAKRFANLEEKFSWDVLVCSDDAKAKKVVMDVVNKIEGLRALDFGELKNSRIVERLTPMLINLARINNLKPLGLRFD</sequence>
<dbReference type="Pfam" id="PF03807">
    <property type="entry name" value="F420_oxidored"/>
    <property type="match status" value="1"/>
</dbReference>
<dbReference type="GO" id="GO:0016651">
    <property type="term" value="F:oxidoreductase activity, acting on NAD(P)H"/>
    <property type="evidence" value="ECO:0007669"/>
    <property type="project" value="InterPro"/>
</dbReference>
<dbReference type="Proteomes" id="UP000002613">
    <property type="component" value="Chromosome"/>
</dbReference>
<dbReference type="EMBL" id="CP001899">
    <property type="protein sequence ID" value="ADC65719.1"/>
    <property type="molecule type" value="Genomic_DNA"/>
</dbReference>
<name>D3RZ06_FERPA</name>
<dbReference type="NCBIfam" id="TIGR01915">
    <property type="entry name" value="npdG"/>
    <property type="match status" value="1"/>
</dbReference>
<protein>
    <submittedName>
        <fullName evidence="3">NADPH-dependent F420 reductase</fullName>
    </submittedName>
</protein>
<dbReference type="InterPro" id="IPR051267">
    <property type="entry name" value="STEAP_metalloreductase"/>
</dbReference>
<dbReference type="Gene3D" id="3.40.50.720">
    <property type="entry name" value="NAD(P)-binding Rossmann-like Domain"/>
    <property type="match status" value="1"/>
</dbReference>
<dbReference type="OrthoDB" id="8635at2157"/>
<reference evidence="4" key="1">
    <citation type="submission" date="2010-02" db="EMBL/GenBank/DDBJ databases">
        <title>Complete sequence of Ferroglobus placidus DSM 10642.</title>
        <authorList>
            <consortium name="US DOE Joint Genome Institute"/>
            <person name="Lucas S."/>
            <person name="Copeland A."/>
            <person name="Lapidus A."/>
            <person name="Cheng J.-F."/>
            <person name="Bruce D."/>
            <person name="Goodwin L."/>
            <person name="Pitluck S."/>
            <person name="Saunders E."/>
            <person name="Brettin T."/>
            <person name="Detter J.C."/>
            <person name="Han C."/>
            <person name="Tapia R."/>
            <person name="Larimer F."/>
            <person name="Land M."/>
            <person name="Hauser L."/>
            <person name="Kyrpides N."/>
            <person name="Ivanova N."/>
            <person name="Holmes D."/>
            <person name="Lovley D."/>
            <person name="Kyrpides N."/>
            <person name="Anderson I.J."/>
            <person name="Woyke T."/>
        </authorList>
    </citation>
    <scope>NUCLEOTIDE SEQUENCE [LARGE SCALE GENOMIC DNA]</scope>
    <source>
        <strain evidence="4">DSM 10642 / AEDII12DO</strain>
    </source>
</reference>
<evidence type="ECO:0000256" key="1">
    <source>
        <dbReference type="ARBA" id="ARBA00023002"/>
    </source>
</evidence>
<evidence type="ECO:0000313" key="4">
    <source>
        <dbReference type="Proteomes" id="UP000002613"/>
    </source>
</evidence>
<dbReference type="PANTHER" id="PTHR14239">
    <property type="entry name" value="DUDULIN-RELATED"/>
    <property type="match status" value="1"/>
</dbReference>
<dbReference type="GO" id="GO:0050661">
    <property type="term" value="F:NADP binding"/>
    <property type="evidence" value="ECO:0007669"/>
    <property type="project" value="InterPro"/>
</dbReference>
<evidence type="ECO:0000313" key="3">
    <source>
        <dbReference type="EMBL" id="ADC65719.1"/>
    </source>
</evidence>
<dbReference type="AlphaFoldDB" id="D3RZ06"/>
<dbReference type="SUPFAM" id="SSF51735">
    <property type="entry name" value="NAD(P)-binding Rossmann-fold domains"/>
    <property type="match status" value="1"/>
</dbReference>
<dbReference type="PANTHER" id="PTHR14239:SF0">
    <property type="entry name" value="F420-DEPENDENT NADP REDUCTASE"/>
    <property type="match status" value="1"/>
</dbReference>
<dbReference type="InterPro" id="IPR036291">
    <property type="entry name" value="NAD(P)-bd_dom_sf"/>
</dbReference>
<dbReference type="GO" id="GO:0070967">
    <property type="term" value="F:coenzyme F420 binding"/>
    <property type="evidence" value="ECO:0007669"/>
    <property type="project" value="InterPro"/>
</dbReference>
<dbReference type="GO" id="GO:0052851">
    <property type="term" value="F:ferric-chelate reductase (NADPH) activity"/>
    <property type="evidence" value="ECO:0007669"/>
    <property type="project" value="TreeGrafter"/>
</dbReference>
<keyword evidence="1" id="KW-0560">Oxidoreductase</keyword>
<accession>D3RZ06</accession>
<reference evidence="3 4" key="2">
    <citation type="journal article" date="2011" name="Stand. Genomic Sci.">
        <title>Complete genome sequence of Ferroglobus placidus AEDII12DO.</title>
        <authorList>
            <person name="Anderson I."/>
            <person name="Risso C."/>
            <person name="Holmes D."/>
            <person name="Lucas S."/>
            <person name="Copeland A."/>
            <person name="Lapidus A."/>
            <person name="Cheng J.F."/>
            <person name="Bruce D."/>
            <person name="Goodwin L."/>
            <person name="Pitluck S."/>
            <person name="Saunders E."/>
            <person name="Brettin T."/>
            <person name="Detter J.C."/>
            <person name="Han C."/>
            <person name="Tapia R."/>
            <person name="Larimer F."/>
            <person name="Land M."/>
            <person name="Hauser L."/>
            <person name="Woyke T."/>
            <person name="Lovley D."/>
            <person name="Kyrpides N."/>
            <person name="Ivanova N."/>
        </authorList>
    </citation>
    <scope>NUCLEOTIDE SEQUENCE [LARGE SCALE GENOMIC DNA]</scope>
    <source>
        <strain evidence="4">DSM 10642 / AEDII12DO</strain>
    </source>
</reference>
<dbReference type="InterPro" id="IPR010185">
    <property type="entry name" value="NpdG"/>
</dbReference>
<dbReference type="eggNOG" id="arCOG00457">
    <property type="taxonomic scope" value="Archaea"/>
</dbReference>
<gene>
    <name evidence="3" type="ordered locus">Ferp_1570</name>
</gene>
<dbReference type="InterPro" id="IPR028939">
    <property type="entry name" value="P5C_Rdtase_cat_N"/>
</dbReference>
<dbReference type="GO" id="GO:0008823">
    <property type="term" value="F:cupric reductase (NADH) activity"/>
    <property type="evidence" value="ECO:0007669"/>
    <property type="project" value="TreeGrafter"/>
</dbReference>
<organism evidence="3 4">
    <name type="scientific">Ferroglobus placidus (strain DSM 10642 / AEDII12DO)</name>
    <dbReference type="NCBI Taxonomy" id="589924"/>
    <lineage>
        <taxon>Archaea</taxon>
        <taxon>Methanobacteriati</taxon>
        <taxon>Methanobacteriota</taxon>
        <taxon>Archaeoglobi</taxon>
        <taxon>Archaeoglobales</taxon>
        <taxon>Archaeoglobaceae</taxon>
        <taxon>Ferroglobus</taxon>
    </lineage>
</organism>
<dbReference type="PaxDb" id="589924-Ferp_1570"/>
<proteinExistence type="predicted"/>
<dbReference type="GeneID" id="8779091"/>
<keyword evidence="4" id="KW-1185">Reference proteome</keyword>
<feature type="domain" description="Pyrroline-5-carboxylate reductase catalytic N-terminal" evidence="2">
    <location>
        <begin position="2"/>
        <end position="101"/>
    </location>
</feature>
<dbReference type="GO" id="GO:0005886">
    <property type="term" value="C:plasma membrane"/>
    <property type="evidence" value="ECO:0007669"/>
    <property type="project" value="TreeGrafter"/>
</dbReference>